<sequence length="230" mass="25541">MKKPSLIFPLALIGGHYWLQTHRRRQRSPTDGPVFGFRSAALFGYDDKDSPPRTDSIYDTCKQAFNSVVGVEPSIGKQPRKQTDEKCRSSGFIVKDESILNGYVITTARAAAQTRDVNIICTDGQRRTGKVVYMEAHLDLALIEVTTKALYNNRKVFKRPIIGRDNDVFIPQPSVALTQLNSRPTGAHDLFITGSAALCLLYCHQTVCTLNGGERVASLCGRTYVMKTDI</sequence>
<dbReference type="Proteomes" id="UP000759131">
    <property type="component" value="Unassembled WGS sequence"/>
</dbReference>
<dbReference type="Gene3D" id="2.40.10.10">
    <property type="entry name" value="Trypsin-like serine proteases"/>
    <property type="match status" value="1"/>
</dbReference>
<protein>
    <submittedName>
        <fullName evidence="1">Uncharacterized protein</fullName>
    </submittedName>
</protein>
<dbReference type="InterPro" id="IPR043504">
    <property type="entry name" value="Peptidase_S1_PA_chymotrypsin"/>
</dbReference>
<dbReference type="InterPro" id="IPR009003">
    <property type="entry name" value="Peptidase_S1_PA"/>
</dbReference>
<dbReference type="AlphaFoldDB" id="A0A7R9LPE5"/>
<name>A0A7R9LPE5_9ACAR</name>
<feature type="non-terminal residue" evidence="1">
    <location>
        <position position="230"/>
    </location>
</feature>
<dbReference type="EMBL" id="OC888644">
    <property type="protein sequence ID" value="CAD7645412.1"/>
    <property type="molecule type" value="Genomic_DNA"/>
</dbReference>
<organism evidence="1">
    <name type="scientific">Medioppia subpectinata</name>
    <dbReference type="NCBI Taxonomy" id="1979941"/>
    <lineage>
        <taxon>Eukaryota</taxon>
        <taxon>Metazoa</taxon>
        <taxon>Ecdysozoa</taxon>
        <taxon>Arthropoda</taxon>
        <taxon>Chelicerata</taxon>
        <taxon>Arachnida</taxon>
        <taxon>Acari</taxon>
        <taxon>Acariformes</taxon>
        <taxon>Sarcoptiformes</taxon>
        <taxon>Oribatida</taxon>
        <taxon>Brachypylina</taxon>
        <taxon>Oppioidea</taxon>
        <taxon>Oppiidae</taxon>
        <taxon>Medioppia</taxon>
    </lineage>
</organism>
<evidence type="ECO:0000313" key="2">
    <source>
        <dbReference type="Proteomes" id="UP000759131"/>
    </source>
</evidence>
<proteinExistence type="predicted"/>
<dbReference type="EMBL" id="CAJPIZ010034069">
    <property type="protein sequence ID" value="CAG2120552.1"/>
    <property type="molecule type" value="Genomic_DNA"/>
</dbReference>
<reference evidence="1" key="1">
    <citation type="submission" date="2020-11" db="EMBL/GenBank/DDBJ databases">
        <authorList>
            <person name="Tran Van P."/>
        </authorList>
    </citation>
    <scope>NUCLEOTIDE SEQUENCE</scope>
</reference>
<gene>
    <name evidence="1" type="ORF">OSB1V03_LOCUS20499</name>
</gene>
<dbReference type="SUPFAM" id="SSF50494">
    <property type="entry name" value="Trypsin-like serine proteases"/>
    <property type="match status" value="1"/>
</dbReference>
<accession>A0A7R9LPE5</accession>
<keyword evidence="2" id="KW-1185">Reference proteome</keyword>
<evidence type="ECO:0000313" key="1">
    <source>
        <dbReference type="EMBL" id="CAD7645412.1"/>
    </source>
</evidence>